<dbReference type="EMBL" id="GBRH01256418">
    <property type="protein sequence ID" value="JAD41477.1"/>
    <property type="molecule type" value="Transcribed_RNA"/>
</dbReference>
<accession>A0A0A9A359</accession>
<dbReference type="AlphaFoldDB" id="A0A0A9A359"/>
<evidence type="ECO:0000313" key="1">
    <source>
        <dbReference type="EMBL" id="JAD41477.1"/>
    </source>
</evidence>
<protein>
    <submittedName>
        <fullName evidence="1">Uncharacterized protein</fullName>
    </submittedName>
</protein>
<organism evidence="1">
    <name type="scientific">Arundo donax</name>
    <name type="common">Giant reed</name>
    <name type="synonym">Donax arundinaceus</name>
    <dbReference type="NCBI Taxonomy" id="35708"/>
    <lineage>
        <taxon>Eukaryota</taxon>
        <taxon>Viridiplantae</taxon>
        <taxon>Streptophyta</taxon>
        <taxon>Embryophyta</taxon>
        <taxon>Tracheophyta</taxon>
        <taxon>Spermatophyta</taxon>
        <taxon>Magnoliopsida</taxon>
        <taxon>Liliopsida</taxon>
        <taxon>Poales</taxon>
        <taxon>Poaceae</taxon>
        <taxon>PACMAD clade</taxon>
        <taxon>Arundinoideae</taxon>
        <taxon>Arundineae</taxon>
        <taxon>Arundo</taxon>
    </lineage>
</organism>
<reference evidence="1" key="2">
    <citation type="journal article" date="2015" name="Data Brief">
        <title>Shoot transcriptome of the giant reed, Arundo donax.</title>
        <authorList>
            <person name="Barrero R.A."/>
            <person name="Guerrero F.D."/>
            <person name="Moolhuijzen P."/>
            <person name="Goolsby J.A."/>
            <person name="Tidwell J."/>
            <person name="Bellgard S.E."/>
            <person name="Bellgard M.I."/>
        </authorList>
    </citation>
    <scope>NUCLEOTIDE SEQUENCE</scope>
    <source>
        <tissue evidence="1">Shoot tissue taken approximately 20 cm above the soil surface</tissue>
    </source>
</reference>
<proteinExistence type="predicted"/>
<reference evidence="1" key="1">
    <citation type="submission" date="2014-09" db="EMBL/GenBank/DDBJ databases">
        <authorList>
            <person name="Magalhaes I.L.F."/>
            <person name="Oliveira U."/>
            <person name="Santos F.R."/>
            <person name="Vidigal T.H.D.A."/>
            <person name="Brescovit A.D."/>
            <person name="Santos A.J."/>
        </authorList>
    </citation>
    <scope>NUCLEOTIDE SEQUENCE</scope>
    <source>
        <tissue evidence="1">Shoot tissue taken approximately 20 cm above the soil surface</tissue>
    </source>
</reference>
<name>A0A0A9A359_ARUDO</name>
<sequence>MTLYYIKLIKPSILMSQLSSPQAIVA</sequence>